<dbReference type="OrthoDB" id="2055729at2"/>
<keyword evidence="2" id="KW-1185">Reference proteome</keyword>
<name>A0A4Q0I9L7_9FIRM</name>
<gene>
    <name evidence="1" type="ORF">EFD62_00545</name>
</gene>
<reference evidence="2" key="1">
    <citation type="submission" date="2018-11" db="EMBL/GenBank/DDBJ databases">
        <title>Genome sequencing of a novel mesophilic and cellulolytic organism within the genus Hungateiclostridium.</title>
        <authorList>
            <person name="Rettenmaier R."/>
            <person name="Liebl W."/>
            <person name="Zverlov V."/>
        </authorList>
    </citation>
    <scope>NUCLEOTIDE SEQUENCE [LARGE SCALE GENOMIC DNA]</scope>
    <source>
        <strain evidence="2">N2K1</strain>
    </source>
</reference>
<dbReference type="AlphaFoldDB" id="A0A4Q0I9L7"/>
<dbReference type="EMBL" id="RLII01000001">
    <property type="protein sequence ID" value="RXE60777.1"/>
    <property type="molecule type" value="Genomic_DNA"/>
</dbReference>
<evidence type="ECO:0000313" key="1">
    <source>
        <dbReference type="EMBL" id="RXE60777.1"/>
    </source>
</evidence>
<organism evidence="1 2">
    <name type="scientific">Acetivibrio mesophilus</name>
    <dbReference type="NCBI Taxonomy" id="2487273"/>
    <lineage>
        <taxon>Bacteria</taxon>
        <taxon>Bacillati</taxon>
        <taxon>Bacillota</taxon>
        <taxon>Clostridia</taxon>
        <taxon>Eubacteriales</taxon>
        <taxon>Oscillospiraceae</taxon>
        <taxon>Acetivibrio</taxon>
    </lineage>
</organism>
<accession>A0A4Q0I9L7</accession>
<dbReference type="Proteomes" id="UP000289166">
    <property type="component" value="Unassembled WGS sequence"/>
</dbReference>
<proteinExistence type="predicted"/>
<comment type="caution">
    <text evidence="1">The sequence shown here is derived from an EMBL/GenBank/DDBJ whole genome shotgun (WGS) entry which is preliminary data.</text>
</comment>
<sequence length="109" mass="12725">MNNNKENHVANADKEVNAGYVITDRLTVGNSEFVIGQNENAPAKFVTWKCTKGEKNYYWGHYCKDRLTALEDLCNRALDEIHYLKSYKQEKENIEKKAQRVEKKCEPVR</sequence>
<evidence type="ECO:0000313" key="2">
    <source>
        <dbReference type="Proteomes" id="UP000289166"/>
    </source>
</evidence>
<protein>
    <submittedName>
        <fullName evidence="1">Uncharacterized protein</fullName>
    </submittedName>
</protein>